<dbReference type="Proteomes" id="UP001055247">
    <property type="component" value="Unassembled WGS sequence"/>
</dbReference>
<feature type="binding site" description="axial binding residue" evidence="7">
    <location>
        <position position="410"/>
    </location>
    <ligand>
        <name>heme</name>
        <dbReference type="ChEBI" id="CHEBI:30413"/>
    </ligand>
    <ligandPart>
        <name>Fe</name>
        <dbReference type="ChEBI" id="CHEBI:18248"/>
    </ligandPart>
</feature>
<evidence type="ECO:0000256" key="6">
    <source>
        <dbReference type="ARBA" id="ARBA00023033"/>
    </source>
</evidence>
<comment type="similarity">
    <text evidence="1 8">Belongs to the cytochrome P450 family.</text>
</comment>
<keyword evidence="4 8" id="KW-0560">Oxidoreductase</keyword>
<evidence type="ECO:0000256" key="1">
    <source>
        <dbReference type="ARBA" id="ARBA00010617"/>
    </source>
</evidence>
<dbReference type="PRINTS" id="PR00463">
    <property type="entry name" value="EP450I"/>
</dbReference>
<evidence type="ECO:0000256" key="7">
    <source>
        <dbReference type="PIRSR" id="PIRSR602401-1"/>
    </source>
</evidence>
<dbReference type="GO" id="GO:0004497">
    <property type="term" value="F:monooxygenase activity"/>
    <property type="evidence" value="ECO:0007669"/>
    <property type="project" value="UniProtKB-KW"/>
</dbReference>
<evidence type="ECO:0000313" key="9">
    <source>
        <dbReference type="EMBL" id="GJD90414.1"/>
    </source>
</evidence>
<keyword evidence="5 7" id="KW-0408">Iron</keyword>
<sequence>MPFVETFRICEPGKAPFRDAVADAVALPSLLATMLRNLIEAWPPEVYDRPLVTTRFLGQRTTYVCDPASIRSLLVDQAEALEREPFMLRALAPALGSGILTADGSHWRGQRRTAAPMFRPDRVRGFVPAMARAAQATRSRWLRAGPPDGVRDILPEMMRTTFDIIVATMVSGDSQLEVEPFGRAIDAYLGQTSWKIALSMLGAPARIPHPGARAGARAAGYLRAEVARTVARRRARGEPGADLLGLLLQAEDPETGRPLPDESLVDNLLTFVAAGHETTALALTWTLRLLAEHPEVERRVVAEARGLGTDPAADPEAVDRLAYTRQVVMEAMRLYPPAPLIVRRAAADIRLGDRIVPAGQSVHVPVYALHRHRRIWDEPEVFDPDRFAPERAASRDRYAYLPFGAGPRVCIGMGLALTECLVVLATLLPAFRFVPTRPGMPANQFRVTLRPKGGMKMKVVPRDVR</sequence>
<evidence type="ECO:0008006" key="11">
    <source>
        <dbReference type="Google" id="ProtNLM"/>
    </source>
</evidence>
<reference evidence="9" key="1">
    <citation type="journal article" date="2016" name="Front. Microbiol.">
        <title>Genome Sequence of the Piezophilic, Mesophilic Sulfate-Reducing Bacterium Desulfovibrio indicus J2T.</title>
        <authorList>
            <person name="Cao J."/>
            <person name="Maignien L."/>
            <person name="Shao Z."/>
            <person name="Alain K."/>
            <person name="Jebbar M."/>
        </authorList>
    </citation>
    <scope>NUCLEOTIDE SEQUENCE</scope>
    <source>
        <strain evidence="9">DSM 16372</strain>
    </source>
</reference>
<keyword evidence="2 7" id="KW-0349">Heme</keyword>
<dbReference type="InterPro" id="IPR036396">
    <property type="entry name" value="Cyt_P450_sf"/>
</dbReference>
<dbReference type="RefSeq" id="WP_066926606.1">
    <property type="nucleotide sequence ID" value="NZ_BPQO01000018.1"/>
</dbReference>
<organism evidence="9 10">
    <name type="scientific">Methylobacterium hispanicum</name>
    <dbReference type="NCBI Taxonomy" id="270350"/>
    <lineage>
        <taxon>Bacteria</taxon>
        <taxon>Pseudomonadati</taxon>
        <taxon>Pseudomonadota</taxon>
        <taxon>Alphaproteobacteria</taxon>
        <taxon>Hyphomicrobiales</taxon>
        <taxon>Methylobacteriaceae</taxon>
        <taxon>Methylobacterium</taxon>
    </lineage>
</organism>
<name>A0AAV4ZQI8_9HYPH</name>
<dbReference type="Gene3D" id="1.10.630.10">
    <property type="entry name" value="Cytochrome P450"/>
    <property type="match status" value="1"/>
</dbReference>
<dbReference type="InterPro" id="IPR050196">
    <property type="entry name" value="Cytochrome_P450_Monoox"/>
</dbReference>
<dbReference type="GO" id="GO:0020037">
    <property type="term" value="F:heme binding"/>
    <property type="evidence" value="ECO:0007669"/>
    <property type="project" value="InterPro"/>
</dbReference>
<reference evidence="9" key="2">
    <citation type="submission" date="2021-08" db="EMBL/GenBank/DDBJ databases">
        <authorList>
            <person name="Tani A."/>
            <person name="Ola A."/>
            <person name="Ogura Y."/>
            <person name="Katsura K."/>
            <person name="Hayashi T."/>
        </authorList>
    </citation>
    <scope>NUCLEOTIDE SEQUENCE</scope>
    <source>
        <strain evidence="9">DSM 16372</strain>
    </source>
</reference>
<dbReference type="GO" id="GO:0005506">
    <property type="term" value="F:iron ion binding"/>
    <property type="evidence" value="ECO:0007669"/>
    <property type="project" value="InterPro"/>
</dbReference>
<gene>
    <name evidence="9" type="ORF">BHAOGJBA_3953</name>
</gene>
<keyword evidence="10" id="KW-1185">Reference proteome</keyword>
<comment type="caution">
    <text evidence="9">The sequence shown here is derived from an EMBL/GenBank/DDBJ whole genome shotgun (WGS) entry which is preliminary data.</text>
</comment>
<evidence type="ECO:0000256" key="5">
    <source>
        <dbReference type="ARBA" id="ARBA00023004"/>
    </source>
</evidence>
<proteinExistence type="inferred from homology"/>
<dbReference type="PROSITE" id="PS00086">
    <property type="entry name" value="CYTOCHROME_P450"/>
    <property type="match status" value="1"/>
</dbReference>
<evidence type="ECO:0000256" key="8">
    <source>
        <dbReference type="RuleBase" id="RU000461"/>
    </source>
</evidence>
<keyword evidence="3 7" id="KW-0479">Metal-binding</keyword>
<dbReference type="InterPro" id="IPR017972">
    <property type="entry name" value="Cyt_P450_CS"/>
</dbReference>
<evidence type="ECO:0000256" key="2">
    <source>
        <dbReference type="ARBA" id="ARBA00022617"/>
    </source>
</evidence>
<dbReference type="InterPro" id="IPR002401">
    <property type="entry name" value="Cyt_P450_E_grp-I"/>
</dbReference>
<dbReference type="EMBL" id="BPQO01000018">
    <property type="protein sequence ID" value="GJD90414.1"/>
    <property type="molecule type" value="Genomic_DNA"/>
</dbReference>
<dbReference type="PANTHER" id="PTHR24291:SF50">
    <property type="entry name" value="BIFUNCTIONAL ALBAFLAVENONE MONOOXYGENASE_TERPENE SYNTHASE"/>
    <property type="match status" value="1"/>
</dbReference>
<dbReference type="InterPro" id="IPR001128">
    <property type="entry name" value="Cyt_P450"/>
</dbReference>
<evidence type="ECO:0000256" key="3">
    <source>
        <dbReference type="ARBA" id="ARBA00022723"/>
    </source>
</evidence>
<dbReference type="GO" id="GO:0016705">
    <property type="term" value="F:oxidoreductase activity, acting on paired donors, with incorporation or reduction of molecular oxygen"/>
    <property type="evidence" value="ECO:0007669"/>
    <property type="project" value="InterPro"/>
</dbReference>
<dbReference type="PANTHER" id="PTHR24291">
    <property type="entry name" value="CYTOCHROME P450 FAMILY 4"/>
    <property type="match status" value="1"/>
</dbReference>
<evidence type="ECO:0000313" key="10">
    <source>
        <dbReference type="Proteomes" id="UP001055247"/>
    </source>
</evidence>
<dbReference type="AlphaFoldDB" id="A0AAV4ZQI8"/>
<dbReference type="SUPFAM" id="SSF48264">
    <property type="entry name" value="Cytochrome P450"/>
    <property type="match status" value="1"/>
</dbReference>
<dbReference type="PRINTS" id="PR00385">
    <property type="entry name" value="P450"/>
</dbReference>
<keyword evidence="6 8" id="KW-0503">Monooxygenase</keyword>
<comment type="cofactor">
    <cofactor evidence="7">
        <name>heme</name>
        <dbReference type="ChEBI" id="CHEBI:30413"/>
    </cofactor>
</comment>
<dbReference type="Pfam" id="PF00067">
    <property type="entry name" value="p450"/>
    <property type="match status" value="1"/>
</dbReference>
<accession>A0AAV4ZQI8</accession>
<evidence type="ECO:0000256" key="4">
    <source>
        <dbReference type="ARBA" id="ARBA00023002"/>
    </source>
</evidence>
<protein>
    <recommendedName>
        <fullName evidence="11">Cytochrome P450</fullName>
    </recommendedName>
</protein>